<dbReference type="Pfam" id="PF05154">
    <property type="entry name" value="TM2"/>
    <property type="match status" value="1"/>
</dbReference>
<reference evidence="7 8" key="2">
    <citation type="journal article" date="2022" name="Microorganisms">
        <title>Complete Genome Sequences of Two Flavobacterium ammonificans Strains and a Flavobacterium ammoniigenes Strain of Ammonifying Bacterioplankton Isolated from Surface River Water.</title>
        <authorList>
            <person name="Suda W."/>
            <person name="Ogata Y."/>
            <person name="Shindo C."/>
            <person name="Watanabe K."/>
        </authorList>
    </citation>
    <scope>NUCLEOTIDE SEQUENCE [LARGE SCALE GENOMIC DNA]</scope>
    <source>
        <strain evidence="7 8">GENT11</strain>
    </source>
</reference>
<evidence type="ECO:0000313" key="7">
    <source>
        <dbReference type="EMBL" id="BDB52104.1"/>
    </source>
</evidence>
<comment type="subcellular location">
    <subcellularLocation>
        <location evidence="1">Membrane</location>
        <topology evidence="1">Multi-pass membrane protein</topology>
    </subcellularLocation>
</comment>
<evidence type="ECO:0000256" key="3">
    <source>
        <dbReference type="ARBA" id="ARBA00022989"/>
    </source>
</evidence>
<protein>
    <recommendedName>
        <fullName evidence="6">TM2 domain-containing protein</fullName>
    </recommendedName>
</protein>
<feature type="transmembrane region" description="Helical" evidence="5">
    <location>
        <begin position="47"/>
        <end position="73"/>
    </location>
</feature>
<keyword evidence="8" id="KW-1185">Reference proteome</keyword>
<dbReference type="EMBL" id="AP025183">
    <property type="protein sequence ID" value="BDB52104.1"/>
    <property type="molecule type" value="Genomic_DNA"/>
</dbReference>
<evidence type="ECO:0000259" key="6">
    <source>
        <dbReference type="Pfam" id="PF05154"/>
    </source>
</evidence>
<feature type="transmembrane region" description="Helical" evidence="5">
    <location>
        <begin position="22"/>
        <end position="41"/>
    </location>
</feature>
<sequence length="92" mass="10098">MENNSNGDFTTQVNPKPENKKVVSGILAILLGSLGIHKFILGYTQAGIIQIILTIVTCGFAGIVGLIEGIIYLTKSDEDFYQTYQVGKKTWF</sequence>
<keyword evidence="4 5" id="KW-0472">Membrane</keyword>
<dbReference type="InterPro" id="IPR007829">
    <property type="entry name" value="TM2"/>
</dbReference>
<feature type="domain" description="TM2" evidence="6">
    <location>
        <begin position="18"/>
        <end position="70"/>
    </location>
</feature>
<keyword evidence="2 5" id="KW-0812">Transmembrane</keyword>
<reference evidence="7 8" key="1">
    <citation type="journal article" date="2022" name="Int. J. Syst. Evol. Microbiol.">
        <title>Flavobacterium ammonificans sp. nov. and Flavobacterium ammoniigenes sp. nov., ammonifying bacteria isolated from surface river water.</title>
        <authorList>
            <person name="Watanabe K."/>
            <person name="Kitamura T."/>
            <person name="Ogata Y."/>
            <person name="Shindo C."/>
            <person name="Suda W."/>
        </authorList>
    </citation>
    <scope>NUCLEOTIDE SEQUENCE [LARGE SCALE GENOMIC DNA]</scope>
    <source>
        <strain evidence="7 8">GENT11</strain>
    </source>
</reference>
<dbReference type="RefSeq" id="WP_229330725.1">
    <property type="nucleotide sequence ID" value="NZ_AP025183.1"/>
</dbReference>
<evidence type="ECO:0000256" key="5">
    <source>
        <dbReference type="SAM" id="Phobius"/>
    </source>
</evidence>
<keyword evidence="3 5" id="KW-1133">Transmembrane helix</keyword>
<name>A0ABM7UXG9_9FLAO</name>
<evidence type="ECO:0000256" key="2">
    <source>
        <dbReference type="ARBA" id="ARBA00022692"/>
    </source>
</evidence>
<evidence type="ECO:0000313" key="8">
    <source>
        <dbReference type="Proteomes" id="UP001319865"/>
    </source>
</evidence>
<organism evidence="7 8">
    <name type="scientific">Flavobacterium ammonificans</name>
    <dbReference type="NCBI Taxonomy" id="1751056"/>
    <lineage>
        <taxon>Bacteria</taxon>
        <taxon>Pseudomonadati</taxon>
        <taxon>Bacteroidota</taxon>
        <taxon>Flavobacteriia</taxon>
        <taxon>Flavobacteriales</taxon>
        <taxon>Flavobacteriaceae</taxon>
        <taxon>Flavobacterium</taxon>
    </lineage>
</organism>
<proteinExistence type="predicted"/>
<dbReference type="Proteomes" id="UP001319865">
    <property type="component" value="Chromosome"/>
</dbReference>
<gene>
    <name evidence="7" type="ORF">GENT11_04160</name>
</gene>
<evidence type="ECO:0000256" key="1">
    <source>
        <dbReference type="ARBA" id="ARBA00004141"/>
    </source>
</evidence>
<evidence type="ECO:0000256" key="4">
    <source>
        <dbReference type="ARBA" id="ARBA00023136"/>
    </source>
</evidence>
<accession>A0ABM7UXG9</accession>